<evidence type="ECO:0000259" key="2">
    <source>
        <dbReference type="Pfam" id="PF18821"/>
    </source>
</evidence>
<feature type="compositionally biased region" description="Polar residues" evidence="1">
    <location>
        <begin position="122"/>
        <end position="141"/>
    </location>
</feature>
<feature type="compositionally biased region" description="Basic and acidic residues" evidence="1">
    <location>
        <begin position="111"/>
        <end position="120"/>
    </location>
</feature>
<feature type="region of interest" description="Disordered" evidence="1">
    <location>
        <begin position="335"/>
        <end position="361"/>
    </location>
</feature>
<feature type="compositionally biased region" description="Basic and acidic residues" evidence="1">
    <location>
        <begin position="351"/>
        <end position="361"/>
    </location>
</feature>
<name>A0A2W5QKA7_VARPD</name>
<dbReference type="Pfam" id="PF18821">
    <property type="entry name" value="LPD7"/>
    <property type="match status" value="1"/>
</dbReference>
<comment type="caution">
    <text evidence="3">The sequence shown here is derived from an EMBL/GenBank/DDBJ whole genome shotgun (WGS) entry which is preliminary data.</text>
</comment>
<proteinExistence type="predicted"/>
<dbReference type="AlphaFoldDB" id="A0A2W5QKA7"/>
<dbReference type="InterPro" id="IPR040677">
    <property type="entry name" value="LPD7"/>
</dbReference>
<dbReference type="EMBL" id="QFPP01000012">
    <property type="protein sequence ID" value="PZQ77712.1"/>
    <property type="molecule type" value="Genomic_DNA"/>
</dbReference>
<feature type="domain" description="Large polyvalent protein-associated" evidence="2">
    <location>
        <begin position="4"/>
        <end position="92"/>
    </location>
</feature>
<protein>
    <recommendedName>
        <fullName evidence="2">Large polyvalent protein-associated domain-containing protein</fullName>
    </recommendedName>
</protein>
<dbReference type="Proteomes" id="UP000249135">
    <property type="component" value="Unassembled WGS sequence"/>
</dbReference>
<sequence>MPDAIERRYLRIDDSYLFPDRTLAFIDDGSRIRVRTENREVMHSVIAIAQQRGWRTIEVRGTEAFRQGMWREAALQGIDVRGYEPSEAERQQVASSQNHRRPGDAYTQTDPDGRRGDPSRAGHTSGQAAPGTQRNGDSARSATDDALRPARNGARTPIVGVLVAAAAAPYRFDPQERLSFYVMVRTEVGDRTVWGTDLERALAESASQPRVGASVVLTHQGTTAVDVRVPQRDEAGDLVGEKKIVAQRARWGIETVEHMRTLQQAAGMIRDGEPVAQEHLAAQPNLAAAAAGVRLAEQYAERTTTDGASRQRLVQAIRERLAEAVAQGRDIHLPVDRVPSQVPHVRQRSARTREEPIHERH</sequence>
<accession>A0A2W5QKA7</accession>
<evidence type="ECO:0000313" key="3">
    <source>
        <dbReference type="EMBL" id="PZQ77712.1"/>
    </source>
</evidence>
<organism evidence="3 4">
    <name type="scientific">Variovorax paradoxus</name>
    <dbReference type="NCBI Taxonomy" id="34073"/>
    <lineage>
        <taxon>Bacteria</taxon>
        <taxon>Pseudomonadati</taxon>
        <taxon>Pseudomonadota</taxon>
        <taxon>Betaproteobacteria</taxon>
        <taxon>Burkholderiales</taxon>
        <taxon>Comamonadaceae</taxon>
        <taxon>Variovorax</taxon>
    </lineage>
</organism>
<evidence type="ECO:0000256" key="1">
    <source>
        <dbReference type="SAM" id="MobiDB-lite"/>
    </source>
</evidence>
<evidence type="ECO:0000313" key="4">
    <source>
        <dbReference type="Proteomes" id="UP000249135"/>
    </source>
</evidence>
<reference evidence="3 4" key="1">
    <citation type="submission" date="2017-08" db="EMBL/GenBank/DDBJ databases">
        <title>Infants hospitalized years apart are colonized by the same room-sourced microbial strains.</title>
        <authorList>
            <person name="Brooks B."/>
            <person name="Olm M.R."/>
            <person name="Firek B.A."/>
            <person name="Baker R."/>
            <person name="Thomas B.C."/>
            <person name="Morowitz M.J."/>
            <person name="Banfield J.F."/>
        </authorList>
    </citation>
    <scope>NUCLEOTIDE SEQUENCE [LARGE SCALE GENOMIC DNA]</scope>
    <source>
        <strain evidence="3">S2_005_003_R2_41</strain>
    </source>
</reference>
<feature type="region of interest" description="Disordered" evidence="1">
    <location>
        <begin position="85"/>
        <end position="151"/>
    </location>
</feature>
<gene>
    <name evidence="3" type="ORF">DI563_02865</name>
</gene>